<evidence type="ECO:0000256" key="1">
    <source>
        <dbReference type="ARBA" id="ARBA00022737"/>
    </source>
</evidence>
<dbReference type="Gene3D" id="1.25.40.10">
    <property type="entry name" value="Tetratricopeptide repeat domain"/>
    <property type="match status" value="2"/>
</dbReference>
<sequence length="693" mass="78863">MYRYLIQRSSSQVARQCSHAARSLTSLSTTSQKWSVERSGLCCFTAIKRSFATNDDFQSPLKNDLKRTINSRSSPIQEHERWKALSLEEQQFIAPDLLDAWIRYHADLSASYYEDETNNDSKLSAMIDSAHRAHSVLDRLYPQWSPRRFGQSSEEQNNPAAVARANQILALWASTTQAGHRRSFLRKELRGIPQRAQFLCQQLPPSTESSNALLRIWAYSHEHWRGTRAQSIFNNIVNPNAESYRLMIRAWAWSGERRGAFTATGFLRRMLRLLDEGNRDMEPSIDEYRIVLDSWTRAKDQHAPEKAMSVTNLLDHALDRGTTFVQFDSNCYRSILVTAARRPELTDLGKTLVDRVLKRMGEWFLVPDTICYEAAIRTWKHEALNAKHDRMFQTQAVNRVLELLGEMDVAHNQSSTVLVRPTTSIYNDVLEALTIEGQRWEEAEKLLLKMEQSSSADKPNAATYRLVLRLLKNRTTDDKLNRARDILDRFYRNMDEQNCSHSRRDQVAVLNEFIEVCASANVQSDAEGMKILGQVLDAVQAARCSHATTPDSSSFASLLKACQSLILSLPTRQKFAERVFDLCRDAGMVNKSVLLEFKKSVPSDRFIDVVISSCRNLEGNKAIPADWNRNAFGGKVCSADGSRSLPLGADGEIIITKEVSDFRLRRLIDKRNRNSIRGGRLPKPPKFGTLKAL</sequence>
<dbReference type="PANTHER" id="PTHR47942:SF63">
    <property type="entry name" value="PENTATRICOPEPTIDE REPEAT-CONTAINING PROTEIN"/>
    <property type="match status" value="1"/>
</dbReference>
<dbReference type="OrthoDB" id="41940at2759"/>
<comment type="caution">
    <text evidence="2">The sequence shown here is derived from an EMBL/GenBank/DDBJ whole genome shotgun (WGS) entry which is preliminary data.</text>
</comment>
<evidence type="ECO:0008006" key="4">
    <source>
        <dbReference type="Google" id="ProtNLM"/>
    </source>
</evidence>
<protein>
    <recommendedName>
        <fullName evidence="4">Pentacotripeptide-repeat region of PRORP domain-containing protein</fullName>
    </recommendedName>
</protein>
<dbReference type="EMBL" id="BDSP01000153">
    <property type="protein sequence ID" value="GAX20982.1"/>
    <property type="molecule type" value="Genomic_DNA"/>
</dbReference>
<dbReference type="InterPro" id="IPR051222">
    <property type="entry name" value="PPR/CCM1_RNA-binding"/>
</dbReference>
<evidence type="ECO:0000313" key="2">
    <source>
        <dbReference type="EMBL" id="GAX20982.1"/>
    </source>
</evidence>
<dbReference type="InterPro" id="IPR011990">
    <property type="entry name" value="TPR-like_helical_dom_sf"/>
</dbReference>
<proteinExistence type="predicted"/>
<dbReference type="AlphaFoldDB" id="A0A1Z5K482"/>
<accession>A0A1Z5K482</accession>
<reference evidence="2 3" key="1">
    <citation type="journal article" date="2015" name="Plant Cell">
        <title>Oil accumulation by the oleaginous diatom Fistulifera solaris as revealed by the genome and transcriptome.</title>
        <authorList>
            <person name="Tanaka T."/>
            <person name="Maeda Y."/>
            <person name="Veluchamy A."/>
            <person name="Tanaka M."/>
            <person name="Abida H."/>
            <person name="Marechal E."/>
            <person name="Bowler C."/>
            <person name="Muto M."/>
            <person name="Sunaga Y."/>
            <person name="Tanaka M."/>
            <person name="Yoshino T."/>
            <person name="Taniguchi T."/>
            <person name="Fukuda Y."/>
            <person name="Nemoto M."/>
            <person name="Matsumoto M."/>
            <person name="Wong P.S."/>
            <person name="Aburatani S."/>
            <person name="Fujibuchi W."/>
        </authorList>
    </citation>
    <scope>NUCLEOTIDE SEQUENCE [LARGE SCALE GENOMIC DNA]</scope>
    <source>
        <strain evidence="2 3">JPCC DA0580</strain>
    </source>
</reference>
<dbReference type="Proteomes" id="UP000198406">
    <property type="component" value="Unassembled WGS sequence"/>
</dbReference>
<dbReference type="PANTHER" id="PTHR47942">
    <property type="entry name" value="TETRATRICOPEPTIDE REPEAT (TPR)-LIKE SUPERFAMILY PROTEIN-RELATED"/>
    <property type="match status" value="1"/>
</dbReference>
<keyword evidence="1" id="KW-0677">Repeat</keyword>
<dbReference type="InParanoid" id="A0A1Z5K482"/>
<gene>
    <name evidence="2" type="ORF">FisN_1Lh350</name>
</gene>
<name>A0A1Z5K482_FISSO</name>
<organism evidence="2 3">
    <name type="scientific">Fistulifera solaris</name>
    <name type="common">Oleaginous diatom</name>
    <dbReference type="NCBI Taxonomy" id="1519565"/>
    <lineage>
        <taxon>Eukaryota</taxon>
        <taxon>Sar</taxon>
        <taxon>Stramenopiles</taxon>
        <taxon>Ochrophyta</taxon>
        <taxon>Bacillariophyta</taxon>
        <taxon>Bacillariophyceae</taxon>
        <taxon>Bacillariophycidae</taxon>
        <taxon>Naviculales</taxon>
        <taxon>Naviculaceae</taxon>
        <taxon>Fistulifera</taxon>
    </lineage>
</organism>
<evidence type="ECO:0000313" key="3">
    <source>
        <dbReference type="Proteomes" id="UP000198406"/>
    </source>
</evidence>
<keyword evidence="3" id="KW-1185">Reference proteome</keyword>